<dbReference type="HAMAP" id="MF_00047">
    <property type="entry name" value="Dala_Dala_lig"/>
    <property type="match status" value="1"/>
</dbReference>
<feature type="active site" evidence="14">
    <location>
        <position position="299"/>
    </location>
</feature>
<dbReference type="InterPro" id="IPR011095">
    <property type="entry name" value="Dala_Dala_lig_C"/>
</dbReference>
<evidence type="ECO:0000313" key="18">
    <source>
        <dbReference type="EMBL" id="GGD88820.1"/>
    </source>
</evidence>
<keyword evidence="11 13" id="KW-0961">Cell wall biogenesis/degradation</keyword>
<dbReference type="NCBIfam" id="NF002378">
    <property type="entry name" value="PRK01372.1"/>
    <property type="match status" value="1"/>
</dbReference>
<organism evidence="18 19">
    <name type="scientific">Planktosalinus lacus</name>
    <dbReference type="NCBI Taxonomy" id="1526573"/>
    <lineage>
        <taxon>Bacteria</taxon>
        <taxon>Pseudomonadati</taxon>
        <taxon>Bacteroidota</taxon>
        <taxon>Flavobacteriia</taxon>
        <taxon>Flavobacteriales</taxon>
        <taxon>Flavobacteriaceae</taxon>
        <taxon>Planktosalinus</taxon>
    </lineage>
</organism>
<comment type="subcellular location">
    <subcellularLocation>
        <location evidence="2 13">Cytoplasm</location>
    </subcellularLocation>
</comment>
<feature type="domain" description="ATP-grasp" evidence="17">
    <location>
        <begin position="122"/>
        <end position="321"/>
    </location>
</feature>
<comment type="function">
    <text evidence="13">Cell wall formation.</text>
</comment>
<keyword evidence="7 16" id="KW-0547">Nucleotide-binding</keyword>
<dbReference type="SUPFAM" id="SSF52440">
    <property type="entry name" value="PreATP-grasp domain"/>
    <property type="match status" value="1"/>
</dbReference>
<evidence type="ECO:0000259" key="17">
    <source>
        <dbReference type="PROSITE" id="PS50975"/>
    </source>
</evidence>
<evidence type="ECO:0000313" key="19">
    <source>
        <dbReference type="Proteomes" id="UP000652231"/>
    </source>
</evidence>
<comment type="cofactor">
    <cofactor evidence="1">
        <name>Mn(2+)</name>
        <dbReference type="ChEBI" id="CHEBI:29035"/>
    </cofactor>
</comment>
<gene>
    <name evidence="13 18" type="primary">ddl</name>
    <name evidence="18" type="ORF">GCM10011312_10850</name>
</gene>
<dbReference type="InterPro" id="IPR000291">
    <property type="entry name" value="D-Ala_lig_Van_CS"/>
</dbReference>
<evidence type="ECO:0000256" key="4">
    <source>
        <dbReference type="ARBA" id="ARBA00012216"/>
    </source>
</evidence>
<evidence type="ECO:0000256" key="15">
    <source>
        <dbReference type="PIRSR" id="PIRSR039102-3"/>
    </source>
</evidence>
<keyword evidence="15" id="KW-0460">Magnesium</keyword>
<evidence type="ECO:0000256" key="8">
    <source>
        <dbReference type="ARBA" id="ARBA00022840"/>
    </source>
</evidence>
<evidence type="ECO:0000256" key="9">
    <source>
        <dbReference type="ARBA" id="ARBA00022960"/>
    </source>
</evidence>
<evidence type="ECO:0000256" key="16">
    <source>
        <dbReference type="PROSITE-ProRule" id="PRU00409"/>
    </source>
</evidence>
<dbReference type="Gene3D" id="3.30.470.20">
    <property type="entry name" value="ATP-grasp fold, B domain"/>
    <property type="match status" value="1"/>
</dbReference>
<keyword evidence="10 13" id="KW-0573">Peptidoglycan synthesis</keyword>
<protein>
    <recommendedName>
        <fullName evidence="4 13">D-alanine--D-alanine ligase</fullName>
        <ecNumber evidence="4 13">6.3.2.4</ecNumber>
    </recommendedName>
    <alternativeName>
        <fullName evidence="13">D-Ala-D-Ala ligase</fullName>
    </alternativeName>
    <alternativeName>
        <fullName evidence="13">D-alanylalanine synthetase</fullName>
    </alternativeName>
</protein>
<dbReference type="Proteomes" id="UP000652231">
    <property type="component" value="Unassembled WGS sequence"/>
</dbReference>
<dbReference type="InterPro" id="IPR016185">
    <property type="entry name" value="PreATP-grasp_dom_sf"/>
</dbReference>
<comment type="pathway">
    <text evidence="13">Cell wall biogenesis; peptidoglycan biosynthesis.</text>
</comment>
<evidence type="ECO:0000256" key="11">
    <source>
        <dbReference type="ARBA" id="ARBA00023316"/>
    </source>
</evidence>
<dbReference type="EC" id="6.3.2.4" evidence="4 13"/>
<comment type="similarity">
    <text evidence="3 13">Belongs to the D-alanine--D-alanine ligase family.</text>
</comment>
<feature type="binding site" evidence="15">
    <location>
        <position position="288"/>
    </location>
    <ligand>
        <name>Mg(2+)</name>
        <dbReference type="ChEBI" id="CHEBI:18420"/>
        <label>2</label>
    </ligand>
</feature>
<feature type="binding site" evidence="15">
    <location>
        <position position="288"/>
    </location>
    <ligand>
        <name>Mg(2+)</name>
        <dbReference type="ChEBI" id="CHEBI:18420"/>
        <label>1</label>
    </ligand>
</feature>
<dbReference type="GO" id="GO:0005737">
    <property type="term" value="C:cytoplasm"/>
    <property type="evidence" value="ECO:0007669"/>
    <property type="project" value="UniProtKB-SubCell"/>
</dbReference>
<evidence type="ECO:0000256" key="3">
    <source>
        <dbReference type="ARBA" id="ARBA00010871"/>
    </source>
</evidence>
<keyword evidence="19" id="KW-1185">Reference proteome</keyword>
<keyword evidence="9 13" id="KW-0133">Cell shape</keyword>
<dbReference type="EMBL" id="BMGK01000004">
    <property type="protein sequence ID" value="GGD88820.1"/>
    <property type="molecule type" value="Genomic_DNA"/>
</dbReference>
<feature type="binding site" evidence="15">
    <location>
        <position position="290"/>
    </location>
    <ligand>
        <name>Mg(2+)</name>
        <dbReference type="ChEBI" id="CHEBI:18420"/>
        <label>2</label>
    </ligand>
</feature>
<evidence type="ECO:0000256" key="2">
    <source>
        <dbReference type="ARBA" id="ARBA00004496"/>
    </source>
</evidence>
<keyword evidence="15" id="KW-0479">Metal-binding</keyword>
<dbReference type="PROSITE" id="PS50975">
    <property type="entry name" value="ATP_GRASP"/>
    <property type="match status" value="1"/>
</dbReference>
<dbReference type="GO" id="GO:0005524">
    <property type="term" value="F:ATP binding"/>
    <property type="evidence" value="ECO:0007669"/>
    <property type="project" value="UniProtKB-UniRule"/>
</dbReference>
<dbReference type="PROSITE" id="PS00843">
    <property type="entry name" value="DALA_DALA_LIGASE_1"/>
    <property type="match status" value="1"/>
</dbReference>
<evidence type="ECO:0000256" key="10">
    <source>
        <dbReference type="ARBA" id="ARBA00022984"/>
    </source>
</evidence>
<dbReference type="SUPFAM" id="SSF56059">
    <property type="entry name" value="Glutathione synthetase ATP-binding domain-like"/>
    <property type="match status" value="1"/>
</dbReference>
<comment type="caution">
    <text evidence="18">The sequence shown here is derived from an EMBL/GenBank/DDBJ whole genome shotgun (WGS) entry which is preliminary data.</text>
</comment>
<dbReference type="Pfam" id="PF07478">
    <property type="entry name" value="Dala_Dala_lig_C"/>
    <property type="match status" value="1"/>
</dbReference>
<evidence type="ECO:0000256" key="12">
    <source>
        <dbReference type="ARBA" id="ARBA00047614"/>
    </source>
</evidence>
<comment type="catalytic activity">
    <reaction evidence="12 13">
        <text>2 D-alanine + ATP = D-alanyl-D-alanine + ADP + phosphate + H(+)</text>
        <dbReference type="Rhea" id="RHEA:11224"/>
        <dbReference type="ChEBI" id="CHEBI:15378"/>
        <dbReference type="ChEBI" id="CHEBI:30616"/>
        <dbReference type="ChEBI" id="CHEBI:43474"/>
        <dbReference type="ChEBI" id="CHEBI:57416"/>
        <dbReference type="ChEBI" id="CHEBI:57822"/>
        <dbReference type="ChEBI" id="CHEBI:456216"/>
        <dbReference type="EC" id="6.3.2.4"/>
    </reaction>
</comment>
<evidence type="ECO:0000256" key="14">
    <source>
        <dbReference type="PIRSR" id="PIRSR039102-1"/>
    </source>
</evidence>
<dbReference type="InterPro" id="IPR011761">
    <property type="entry name" value="ATP-grasp"/>
</dbReference>
<dbReference type="GO" id="GO:0008360">
    <property type="term" value="P:regulation of cell shape"/>
    <property type="evidence" value="ECO:0007669"/>
    <property type="project" value="UniProtKB-KW"/>
</dbReference>
<dbReference type="PANTHER" id="PTHR23132">
    <property type="entry name" value="D-ALANINE--D-ALANINE LIGASE"/>
    <property type="match status" value="1"/>
</dbReference>
<dbReference type="GO" id="GO:0046872">
    <property type="term" value="F:metal ion binding"/>
    <property type="evidence" value="ECO:0007669"/>
    <property type="project" value="UniProtKB-KW"/>
</dbReference>
<dbReference type="PIRSF" id="PIRSF039102">
    <property type="entry name" value="Ddl/VanB"/>
    <property type="match status" value="1"/>
</dbReference>
<dbReference type="PANTHER" id="PTHR23132:SF23">
    <property type="entry name" value="D-ALANINE--D-ALANINE LIGASE B"/>
    <property type="match status" value="1"/>
</dbReference>
<accession>A0A8J2Y9X2</accession>
<dbReference type="GO" id="GO:0071555">
    <property type="term" value="P:cell wall organization"/>
    <property type="evidence" value="ECO:0007669"/>
    <property type="project" value="UniProtKB-KW"/>
</dbReference>
<keyword evidence="6 13" id="KW-0436">Ligase</keyword>
<feature type="active site" evidence="14">
    <location>
        <position position="166"/>
    </location>
</feature>
<dbReference type="AlphaFoldDB" id="A0A8J2Y9X2"/>
<reference evidence="18" key="2">
    <citation type="submission" date="2020-09" db="EMBL/GenBank/DDBJ databases">
        <authorList>
            <person name="Sun Q."/>
            <person name="Zhou Y."/>
        </authorList>
    </citation>
    <scope>NUCLEOTIDE SEQUENCE</scope>
    <source>
        <strain evidence="18">CGMCC 1.12924</strain>
    </source>
</reference>
<feature type="active site" evidence="14">
    <location>
        <position position="16"/>
    </location>
</feature>
<evidence type="ECO:0000256" key="6">
    <source>
        <dbReference type="ARBA" id="ARBA00022598"/>
    </source>
</evidence>
<evidence type="ECO:0000256" key="13">
    <source>
        <dbReference type="HAMAP-Rule" id="MF_00047"/>
    </source>
</evidence>
<proteinExistence type="inferred from homology"/>
<dbReference type="Gene3D" id="3.40.50.20">
    <property type="match status" value="1"/>
</dbReference>
<dbReference type="InterPro" id="IPR005905">
    <property type="entry name" value="D_ala_D_ala"/>
</dbReference>
<keyword evidence="15" id="KW-0464">Manganese</keyword>
<evidence type="ECO:0000256" key="1">
    <source>
        <dbReference type="ARBA" id="ARBA00001936"/>
    </source>
</evidence>
<dbReference type="InterPro" id="IPR013815">
    <property type="entry name" value="ATP_grasp_subdomain_1"/>
</dbReference>
<reference evidence="18" key="1">
    <citation type="journal article" date="2014" name="Int. J. Syst. Evol. Microbiol.">
        <title>Complete genome sequence of Corynebacterium casei LMG S-19264T (=DSM 44701T), isolated from a smear-ripened cheese.</title>
        <authorList>
            <consortium name="US DOE Joint Genome Institute (JGI-PGF)"/>
            <person name="Walter F."/>
            <person name="Albersmeier A."/>
            <person name="Kalinowski J."/>
            <person name="Ruckert C."/>
        </authorList>
    </citation>
    <scope>NUCLEOTIDE SEQUENCE</scope>
    <source>
        <strain evidence="18">CGMCC 1.12924</strain>
    </source>
</reference>
<evidence type="ECO:0000256" key="7">
    <source>
        <dbReference type="ARBA" id="ARBA00022741"/>
    </source>
</evidence>
<comment type="cofactor">
    <cofactor evidence="15">
        <name>Mg(2+)</name>
        <dbReference type="ChEBI" id="CHEBI:18420"/>
    </cofactor>
    <cofactor evidence="15">
        <name>Mn(2+)</name>
        <dbReference type="ChEBI" id="CHEBI:29035"/>
    </cofactor>
    <text evidence="15">Binds 2 magnesium or manganese ions per subunit.</text>
</comment>
<dbReference type="GO" id="GO:0008716">
    <property type="term" value="F:D-alanine-D-alanine ligase activity"/>
    <property type="evidence" value="ECO:0007669"/>
    <property type="project" value="UniProtKB-UniRule"/>
</dbReference>
<dbReference type="Pfam" id="PF01820">
    <property type="entry name" value="Dala_Dala_lig_N"/>
    <property type="match status" value="1"/>
</dbReference>
<sequence>MQKKIIAVAMGGYSSEYEISIQSGQLVYDSLSKTQYDVFRVYVTKDKWYYKAGDGSEFEVNKADFSFSDGNNTIHPDVIFNAIHGTPGEDGLLQAYFELIDIPHTSCNYYQAALTFNKRDCLSVLKSYGVHCANAYYLNKGDEIKPEEIIKKVGLPCFVKPSRSGSSFGISKVKTIEELPKAIEFAYKEDAEILIESCLVGTEVSVGVIEYKGEILVLPATEIVSENEFFDYEAKYLGKSQEITPARIPDTERERVKAEAKRIYELLNMTGLSRSEYIIQEGIPHFIEMNTNPGLSPESIIPKQALAAGISLEELFGNLVEQAFEKK</sequence>
<dbReference type="InterPro" id="IPR011127">
    <property type="entry name" value="Dala_Dala_lig_N"/>
</dbReference>
<keyword evidence="5 13" id="KW-0963">Cytoplasm</keyword>
<dbReference type="UniPathway" id="UPA00219"/>
<evidence type="ECO:0000256" key="5">
    <source>
        <dbReference type="ARBA" id="ARBA00022490"/>
    </source>
</evidence>
<name>A0A8J2Y9X2_9FLAO</name>
<dbReference type="NCBIfam" id="NF002527">
    <property type="entry name" value="PRK01966.1-3"/>
    <property type="match status" value="1"/>
</dbReference>
<dbReference type="NCBIfam" id="TIGR01205">
    <property type="entry name" value="D_ala_D_alaTIGR"/>
    <property type="match status" value="1"/>
</dbReference>
<dbReference type="GO" id="GO:0009252">
    <property type="term" value="P:peptidoglycan biosynthetic process"/>
    <property type="evidence" value="ECO:0007669"/>
    <property type="project" value="UniProtKB-UniRule"/>
</dbReference>
<dbReference type="Gene3D" id="3.30.1490.20">
    <property type="entry name" value="ATP-grasp fold, A domain"/>
    <property type="match status" value="1"/>
</dbReference>
<dbReference type="PROSITE" id="PS00844">
    <property type="entry name" value="DALA_DALA_LIGASE_2"/>
    <property type="match status" value="1"/>
</dbReference>
<dbReference type="RefSeq" id="WP_188440326.1">
    <property type="nucleotide sequence ID" value="NZ_BMGK01000004.1"/>
</dbReference>
<keyword evidence="8 16" id="KW-0067">ATP-binding</keyword>